<keyword evidence="1" id="KW-0784">Thiamine biosynthesis</keyword>
<name>A0A2A2HZ68_9EURY</name>
<feature type="binding site" evidence="1">
    <location>
        <position position="43"/>
    </location>
    <ligand>
        <name>Mg(2+)</name>
        <dbReference type="ChEBI" id="CHEBI:18420"/>
        <label>3</label>
    </ligand>
</feature>
<evidence type="ECO:0000313" key="5">
    <source>
        <dbReference type="Proteomes" id="UP000218164"/>
    </source>
</evidence>
<feature type="binding site" evidence="1">
    <location>
        <position position="58"/>
    </location>
    <ligand>
        <name>Mg(2+)</name>
        <dbReference type="ChEBI" id="CHEBI:18420"/>
        <label>4</label>
    </ligand>
</feature>
<evidence type="ECO:0000259" key="2">
    <source>
        <dbReference type="Pfam" id="PF00586"/>
    </source>
</evidence>
<dbReference type="InterPro" id="IPR036921">
    <property type="entry name" value="PurM-like_N_sf"/>
</dbReference>
<feature type="binding site" evidence="1">
    <location>
        <position position="224"/>
    </location>
    <ligand>
        <name>Mg(2+)</name>
        <dbReference type="ChEBI" id="CHEBI:18420"/>
        <label>3</label>
    </ligand>
</feature>
<comment type="caution">
    <text evidence="1">Lacks conserved residue(s) required for the propagation of feature annotation.</text>
</comment>
<feature type="binding site" evidence="1">
    <location>
        <position position="88"/>
    </location>
    <ligand>
        <name>Mg(2+)</name>
        <dbReference type="ChEBI" id="CHEBI:18420"/>
        <label>3</label>
    </ligand>
</feature>
<keyword evidence="1" id="KW-0808">Transferase</keyword>
<dbReference type="InterPro" id="IPR016188">
    <property type="entry name" value="PurM-like_N"/>
</dbReference>
<comment type="caution">
    <text evidence="4">The sequence shown here is derived from an EMBL/GenBank/DDBJ whole genome shotgun (WGS) entry which is preliminary data.</text>
</comment>
<dbReference type="SUPFAM" id="SSF55326">
    <property type="entry name" value="PurM N-terminal domain-like"/>
    <property type="match status" value="1"/>
</dbReference>
<dbReference type="EC" id="2.7.4.16" evidence="1"/>
<dbReference type="Pfam" id="PF02769">
    <property type="entry name" value="AIRS_C"/>
    <property type="match status" value="1"/>
</dbReference>
<keyword evidence="1" id="KW-0418">Kinase</keyword>
<dbReference type="InterPro" id="IPR036676">
    <property type="entry name" value="PurM-like_C_sf"/>
</dbReference>
<proteinExistence type="inferred from homology"/>
<feature type="binding site" evidence="1">
    <location>
        <begin position="135"/>
        <end position="136"/>
    </location>
    <ligand>
        <name>ATP</name>
        <dbReference type="ChEBI" id="CHEBI:30616"/>
    </ligand>
</feature>
<keyword evidence="1" id="KW-0479">Metal-binding</keyword>
<feature type="domain" description="PurM-like C-terminal" evidence="3">
    <location>
        <begin position="167"/>
        <end position="306"/>
    </location>
</feature>
<dbReference type="NCBIfam" id="TIGR01379">
    <property type="entry name" value="thiL"/>
    <property type="match status" value="1"/>
</dbReference>
<dbReference type="GO" id="GO:0009228">
    <property type="term" value="P:thiamine biosynthetic process"/>
    <property type="evidence" value="ECO:0007669"/>
    <property type="project" value="UniProtKB-KW"/>
</dbReference>
<dbReference type="PANTHER" id="PTHR30270:SF3">
    <property type="entry name" value="THIAMINE-MONOPHOSPHATE KINASE"/>
    <property type="match status" value="1"/>
</dbReference>
<dbReference type="SUPFAM" id="SSF56042">
    <property type="entry name" value="PurM C-terminal domain-like"/>
    <property type="match status" value="1"/>
</dbReference>
<feature type="binding site" evidence="1">
    <location>
        <position position="59"/>
    </location>
    <ligand>
        <name>Mg(2+)</name>
        <dbReference type="ChEBI" id="CHEBI:18420"/>
        <label>1</label>
    </ligand>
</feature>
<dbReference type="Pfam" id="PF00586">
    <property type="entry name" value="AIRS"/>
    <property type="match status" value="1"/>
</dbReference>
<dbReference type="InterPro" id="IPR010918">
    <property type="entry name" value="PurM-like_C_dom"/>
</dbReference>
<reference evidence="4 5" key="1">
    <citation type="journal article" date="2017" name="BMC Genomics">
        <title>Genomic analysis of methanogenic archaea reveals a shift towards energy conservation.</title>
        <authorList>
            <person name="Gilmore S.P."/>
            <person name="Henske J.K."/>
            <person name="Sexton J.A."/>
            <person name="Solomon K.V."/>
            <person name="Seppala S."/>
            <person name="Yoo J.I."/>
            <person name="Huyett L.M."/>
            <person name="Pressman A."/>
            <person name="Cogan J.Z."/>
            <person name="Kivenson V."/>
            <person name="Peng X."/>
            <person name="Tan Y."/>
            <person name="Valentine D.L."/>
            <person name="O'Malley M.A."/>
        </authorList>
    </citation>
    <scope>NUCLEOTIDE SEQUENCE [LARGE SCALE GENOMIC DNA]</scope>
    <source>
        <strain evidence="4 5">MC-15</strain>
    </source>
</reference>
<protein>
    <recommendedName>
        <fullName evidence="1">Thiamine-monophosphate kinase</fullName>
        <shortName evidence="1">TMP kinase</shortName>
        <shortName evidence="1">Thiamine-phosphate kinase</shortName>
        <ecNumber evidence="1">2.7.4.16</ecNumber>
    </recommendedName>
</protein>
<comment type="catalytic activity">
    <reaction evidence="1">
        <text>thiamine phosphate + ATP = thiamine diphosphate + ADP</text>
        <dbReference type="Rhea" id="RHEA:15913"/>
        <dbReference type="ChEBI" id="CHEBI:30616"/>
        <dbReference type="ChEBI" id="CHEBI:37575"/>
        <dbReference type="ChEBI" id="CHEBI:58937"/>
        <dbReference type="ChEBI" id="CHEBI:456216"/>
        <dbReference type="EC" id="2.7.4.16"/>
    </reaction>
</comment>
<feature type="binding site" evidence="1">
    <location>
        <position position="88"/>
    </location>
    <ligand>
        <name>Mg(2+)</name>
        <dbReference type="ChEBI" id="CHEBI:18420"/>
        <label>2</label>
    </ligand>
</feature>
<dbReference type="Gene3D" id="3.30.1330.10">
    <property type="entry name" value="PurM-like, N-terminal domain"/>
    <property type="match status" value="1"/>
</dbReference>
<dbReference type="GO" id="GO:0009030">
    <property type="term" value="F:thiamine-phosphate kinase activity"/>
    <property type="evidence" value="ECO:0007669"/>
    <property type="project" value="UniProtKB-UniRule"/>
</dbReference>
<dbReference type="GO" id="GO:0000287">
    <property type="term" value="F:magnesium ion binding"/>
    <property type="evidence" value="ECO:0007669"/>
    <property type="project" value="UniProtKB-UniRule"/>
</dbReference>
<dbReference type="AlphaFoldDB" id="A0A2A2HZ68"/>
<feature type="binding site" evidence="1">
    <location>
        <position position="88"/>
    </location>
    <ligand>
        <name>Mg(2+)</name>
        <dbReference type="ChEBI" id="CHEBI:18420"/>
        <label>4</label>
    </ligand>
</feature>
<dbReference type="Gene3D" id="3.90.650.10">
    <property type="entry name" value="PurM-like C-terminal domain"/>
    <property type="match status" value="1"/>
</dbReference>
<evidence type="ECO:0000256" key="1">
    <source>
        <dbReference type="HAMAP-Rule" id="MF_02128"/>
    </source>
</evidence>
<feature type="binding site" evidence="1">
    <location>
        <position position="60"/>
    </location>
    <ligand>
        <name>Mg(2+)</name>
        <dbReference type="ChEBI" id="CHEBI:18420"/>
        <label>2</label>
    </ligand>
</feature>
<feature type="binding site" evidence="1">
    <location>
        <position position="43"/>
    </location>
    <ligand>
        <name>Mg(2+)</name>
        <dbReference type="ChEBI" id="CHEBI:18420"/>
        <label>4</label>
    </ligand>
</feature>
<feature type="binding site" evidence="1">
    <location>
        <position position="226"/>
    </location>
    <ligand>
        <name>ATP</name>
        <dbReference type="ChEBI" id="CHEBI:30616"/>
    </ligand>
</feature>
<dbReference type="GO" id="GO:0009229">
    <property type="term" value="P:thiamine diphosphate biosynthetic process"/>
    <property type="evidence" value="ECO:0007669"/>
    <property type="project" value="UniProtKB-UniRule"/>
</dbReference>
<feature type="binding site" evidence="1">
    <location>
        <position position="161"/>
    </location>
    <ligand>
        <name>ATP</name>
        <dbReference type="ChEBI" id="CHEBI:30616"/>
    </ligand>
</feature>
<gene>
    <name evidence="1" type="primary">thiL</name>
    <name evidence="4" type="ORF">ASJ81_02835</name>
</gene>
<comment type="miscellaneous">
    <text evidence="1">Reaction mechanism of ThiL seems to utilize a direct, inline transfer of the gamma-phosphate of ATP to TMP rather than a phosphorylated enzyme intermediate.</text>
</comment>
<keyword evidence="5" id="KW-1185">Reference proteome</keyword>
<feature type="binding site" evidence="1">
    <location>
        <position position="227"/>
    </location>
    <ligand>
        <name>Mg(2+)</name>
        <dbReference type="ChEBI" id="CHEBI:18420"/>
        <label>5</label>
    </ligand>
</feature>
<organism evidence="4 5">
    <name type="scientific">Methanosarcina spelaei</name>
    <dbReference type="NCBI Taxonomy" id="1036679"/>
    <lineage>
        <taxon>Archaea</taxon>
        <taxon>Methanobacteriati</taxon>
        <taxon>Methanobacteriota</taxon>
        <taxon>Stenosarchaea group</taxon>
        <taxon>Methanomicrobia</taxon>
        <taxon>Methanosarcinales</taxon>
        <taxon>Methanosarcinaceae</taxon>
        <taxon>Methanosarcina</taxon>
    </lineage>
</organism>
<evidence type="ECO:0000259" key="3">
    <source>
        <dbReference type="Pfam" id="PF02769"/>
    </source>
</evidence>
<comment type="pathway">
    <text evidence="1">Cofactor biosynthesis; thiamine diphosphate biosynthesis; thiamine diphosphate from thiamine phosphate: step 1/1.</text>
</comment>
<comment type="function">
    <text evidence="1">Catalyzes the ATP-dependent phosphorylation of thiamine-monophosphate (TMP) to form thiamine-pyrophosphate (TPP), the active form of vitamin B1.</text>
</comment>
<dbReference type="Proteomes" id="UP000218164">
    <property type="component" value="Unassembled WGS sequence"/>
</dbReference>
<dbReference type="PANTHER" id="PTHR30270">
    <property type="entry name" value="THIAMINE-MONOPHOSPHATE KINASE"/>
    <property type="match status" value="1"/>
</dbReference>
<feature type="binding site" evidence="1">
    <location>
        <position position="136"/>
    </location>
    <ligand>
        <name>Mg(2+)</name>
        <dbReference type="ChEBI" id="CHEBI:18420"/>
        <label>1</label>
    </ligand>
</feature>
<dbReference type="OrthoDB" id="45909at2157"/>
<accession>A0A2A2HZ68</accession>
<dbReference type="InterPro" id="IPR006283">
    <property type="entry name" value="ThiL-like"/>
</dbReference>
<dbReference type="UniPathway" id="UPA00060">
    <property type="reaction ID" value="UER00142"/>
</dbReference>
<evidence type="ECO:0000313" key="4">
    <source>
        <dbReference type="EMBL" id="PAV14514.1"/>
    </source>
</evidence>
<comment type="similarity">
    <text evidence="1">Belongs to the thiamine-monophosphate kinase family.</text>
</comment>
<dbReference type="HAMAP" id="MF_02128">
    <property type="entry name" value="TMP_kinase"/>
    <property type="match status" value="1"/>
</dbReference>
<dbReference type="EMBL" id="LMVP01000002">
    <property type="protein sequence ID" value="PAV14514.1"/>
    <property type="molecule type" value="Genomic_DNA"/>
</dbReference>
<dbReference type="PIRSF" id="PIRSF005303">
    <property type="entry name" value="Thiam_monoph_kin"/>
    <property type="match status" value="1"/>
</dbReference>
<keyword evidence="1" id="KW-0547">Nucleotide-binding</keyword>
<dbReference type="RefSeq" id="WP_095642749.1">
    <property type="nucleotide sequence ID" value="NZ_LMVP01000002.1"/>
</dbReference>
<feature type="binding site" evidence="1">
    <location>
        <position position="60"/>
    </location>
    <ligand>
        <name>Mg(2+)</name>
        <dbReference type="ChEBI" id="CHEBI:18420"/>
        <label>1</label>
    </ligand>
</feature>
<feature type="binding site" evidence="1">
    <location>
        <position position="328"/>
    </location>
    <ligand>
        <name>substrate</name>
    </ligand>
</feature>
<keyword evidence="1" id="KW-0067">ATP-binding</keyword>
<sequence length="341" mass="36928">MKNTRVSSVGERALISILSEIFKTSDGREKEQEGILIGAGSDDCAVIDLKGEDCLVVTTDMLHRTTDFPEEMTPWQIGWMSAAVNFSDIAAMGAEPTGLVMAIGMPVDTETAFVVSLAKGMQACAEFCGTAIIGGDLDTHAELTITGTALGRVKKSQLLLRRGARLGDLVCVTGYTGSAGVALEALQSRKQVSENILKALFEPVPRTKEARILAESGAVTSMMDTSDGLAMSLYDLSRQSHVGFRIRESALPILKEVREFALNPDKLREFALYTGGDFELLITVNPQKIKKVQNICNLVVIGECTKYEAGIVLESPECKLITIEQRGYQQLKAKAVDRSTD</sequence>
<dbReference type="CDD" id="cd02194">
    <property type="entry name" value="ThiL"/>
    <property type="match status" value="1"/>
</dbReference>
<keyword evidence="1" id="KW-0460">Magnesium</keyword>
<feature type="binding site" evidence="1">
    <location>
        <position position="67"/>
    </location>
    <ligand>
        <name>substrate</name>
    </ligand>
</feature>
<feature type="domain" description="PurM-like N-terminal" evidence="2">
    <location>
        <begin position="42"/>
        <end position="153"/>
    </location>
</feature>
<dbReference type="GO" id="GO:0005524">
    <property type="term" value="F:ATP binding"/>
    <property type="evidence" value="ECO:0007669"/>
    <property type="project" value="UniProtKB-UniRule"/>
</dbReference>